<feature type="domain" description="DUF6533" evidence="3">
    <location>
        <begin position="31"/>
        <end position="73"/>
    </location>
</feature>
<accession>A0A8H6VTC2</accession>
<evidence type="ECO:0000256" key="2">
    <source>
        <dbReference type="SAM" id="Phobius"/>
    </source>
</evidence>
<feature type="transmembrane region" description="Helical" evidence="2">
    <location>
        <begin position="104"/>
        <end position="123"/>
    </location>
</feature>
<dbReference type="AlphaFoldDB" id="A0A8H6VTC2"/>
<feature type="compositionally biased region" description="Basic and acidic residues" evidence="1">
    <location>
        <begin position="519"/>
        <end position="531"/>
    </location>
</feature>
<dbReference type="GeneID" id="59351658"/>
<dbReference type="Pfam" id="PF20151">
    <property type="entry name" value="DUF6533"/>
    <property type="match status" value="1"/>
</dbReference>
<keyword evidence="2" id="KW-1133">Transmembrane helix</keyword>
<protein>
    <recommendedName>
        <fullName evidence="3">DUF6533 domain-containing protein</fullName>
    </recommendedName>
</protein>
<dbReference type="InterPro" id="IPR045340">
    <property type="entry name" value="DUF6533"/>
</dbReference>
<feature type="transmembrane region" description="Helical" evidence="2">
    <location>
        <begin position="271"/>
        <end position="289"/>
    </location>
</feature>
<feature type="transmembrane region" description="Helical" evidence="2">
    <location>
        <begin position="25"/>
        <end position="45"/>
    </location>
</feature>
<feature type="compositionally biased region" description="Low complexity" evidence="1">
    <location>
        <begin position="532"/>
        <end position="542"/>
    </location>
</feature>
<dbReference type="RefSeq" id="XP_037214348.1">
    <property type="nucleotide sequence ID" value="XM_037369142.1"/>
</dbReference>
<evidence type="ECO:0000259" key="3">
    <source>
        <dbReference type="Pfam" id="PF20151"/>
    </source>
</evidence>
<keyword evidence="2" id="KW-0812">Transmembrane</keyword>
<feature type="transmembrane region" description="Helical" evidence="2">
    <location>
        <begin position="186"/>
        <end position="205"/>
    </location>
</feature>
<comment type="caution">
    <text evidence="4">The sequence shown here is derived from an EMBL/GenBank/DDBJ whole genome shotgun (WGS) entry which is preliminary data.</text>
</comment>
<sequence length="542" mass="59466">MPGPALAYGPDHYTDLDALREYVHYTYIGNYINYSIATLLVYELVTSLDDEISRVWSLRWRLPKILFMLNRYFIRAMLIGLWVLANYPGTSREFCRIYGYWQMIPLRLAILAAQALVVIRVWAIYNNSRLMFWVLSILFGCECLAVGAAIIVATSYQQGVAQPAPLSCALKSLNKHLVKQYASATWIAPVVFEFIMVLITLFKILPRWSFQSRRSSKYFGSGSGLSFLGVRLGSGGNQTLDVLARDSLVYFLLIFTFTLANAIIYESNFSAYWHSLLLGPTSAISCIAVSRMMINIRSVPSSTSQATTDEVRPLPLSHTYLQSTTTHTQTNNYNEWSYARYGKHPYAAYGKTGYKLNNSAPDFDLELAFADTYGGGGQGLGNLPPEPEPERDNPFLASGGPERHLSSKRKAPPRPDYYAGLPGTASTLVGSPPGSPAGLSSASRALPSSASTSSSPPARPSLSGAEHRPLFPTPLQPTATTSRPSNEHVSAPSAVHTYTPPEGEPYESGYEAGLRMAKQRRERDRSKRPDTGDSSASGSGGG</sequence>
<keyword evidence="2" id="KW-0472">Membrane</keyword>
<dbReference type="OrthoDB" id="2637653at2759"/>
<dbReference type="Proteomes" id="UP000636479">
    <property type="component" value="Unassembled WGS sequence"/>
</dbReference>
<keyword evidence="5" id="KW-1185">Reference proteome</keyword>
<evidence type="ECO:0000256" key="1">
    <source>
        <dbReference type="SAM" id="MobiDB-lite"/>
    </source>
</evidence>
<feature type="transmembrane region" description="Helical" evidence="2">
    <location>
        <begin position="65"/>
        <end position="84"/>
    </location>
</feature>
<feature type="transmembrane region" description="Helical" evidence="2">
    <location>
        <begin position="130"/>
        <end position="156"/>
    </location>
</feature>
<feature type="region of interest" description="Disordered" evidence="1">
    <location>
        <begin position="376"/>
        <end position="542"/>
    </location>
</feature>
<gene>
    <name evidence="4" type="ORF">MIND_01266200</name>
</gene>
<evidence type="ECO:0000313" key="4">
    <source>
        <dbReference type="EMBL" id="KAF7291226.1"/>
    </source>
</evidence>
<feature type="compositionally biased region" description="Low complexity" evidence="1">
    <location>
        <begin position="430"/>
        <end position="464"/>
    </location>
</feature>
<feature type="compositionally biased region" description="Polar residues" evidence="1">
    <location>
        <begin position="476"/>
        <end position="488"/>
    </location>
</feature>
<feature type="transmembrane region" description="Helical" evidence="2">
    <location>
        <begin position="248"/>
        <end position="265"/>
    </location>
</feature>
<reference evidence="4" key="1">
    <citation type="submission" date="2020-05" db="EMBL/GenBank/DDBJ databases">
        <title>Mycena genomes resolve the evolution of fungal bioluminescence.</title>
        <authorList>
            <person name="Tsai I.J."/>
        </authorList>
    </citation>
    <scope>NUCLEOTIDE SEQUENCE</scope>
    <source>
        <strain evidence="4">171206Taipei</strain>
    </source>
</reference>
<dbReference type="EMBL" id="JACAZF010000013">
    <property type="protein sequence ID" value="KAF7291226.1"/>
    <property type="molecule type" value="Genomic_DNA"/>
</dbReference>
<organism evidence="4 5">
    <name type="scientific">Mycena indigotica</name>
    <dbReference type="NCBI Taxonomy" id="2126181"/>
    <lineage>
        <taxon>Eukaryota</taxon>
        <taxon>Fungi</taxon>
        <taxon>Dikarya</taxon>
        <taxon>Basidiomycota</taxon>
        <taxon>Agaricomycotina</taxon>
        <taxon>Agaricomycetes</taxon>
        <taxon>Agaricomycetidae</taxon>
        <taxon>Agaricales</taxon>
        <taxon>Marasmiineae</taxon>
        <taxon>Mycenaceae</taxon>
        <taxon>Mycena</taxon>
    </lineage>
</organism>
<feature type="compositionally biased region" description="Low complexity" evidence="1">
    <location>
        <begin position="498"/>
        <end position="513"/>
    </location>
</feature>
<proteinExistence type="predicted"/>
<name>A0A8H6VTC2_9AGAR</name>
<evidence type="ECO:0000313" key="5">
    <source>
        <dbReference type="Proteomes" id="UP000636479"/>
    </source>
</evidence>